<sequence length="339" mass="37029">MTGPTTGPVTAPVTGRAPVVPLPGGPVLGMTWGWTGVRGTWATPEAERSMDAMVESLATTWTAVTYAAEQATAQSTEIPFRDAPALTDDEVRWAVRAAKARGQRVCLKPVVNVADGTWRAHIGFLEPDVPHEPTWSQWFAAYTEFVVHHARIAAAEGAEMFCVGCEMVRADAHADHWRAVVAAVREVYDGLITYNCDKYQEDRLTWWDAVDVMSASGYYPLGQWEAQLDRIEEVVAREGKPFFFMETGCPSRSGSAALPNDWTLAGAPDPAEQERWYADMLAATAARPWVQGWVLWDWPAGLYAPQDAATDDDYCPYGKPAADVIAATYRRLGGGGTSA</sequence>
<reference evidence="1 2" key="1">
    <citation type="submission" date="2018-03" db="EMBL/GenBank/DDBJ databases">
        <title>Comparative analysis of microorganisms from saline springs in Andes Mountain Range, Colombia.</title>
        <authorList>
            <person name="Rubin E."/>
        </authorList>
    </citation>
    <scope>NUCLEOTIDE SEQUENCE [LARGE SCALE GENOMIC DNA]</scope>
    <source>
        <strain evidence="1 2">CG 23</strain>
    </source>
</reference>
<dbReference type="Proteomes" id="UP000239895">
    <property type="component" value="Unassembled WGS sequence"/>
</dbReference>
<comment type="caution">
    <text evidence="1">The sequence shown here is derived from an EMBL/GenBank/DDBJ whole genome shotgun (WGS) entry which is preliminary data.</text>
</comment>
<protein>
    <recommendedName>
        <fullName evidence="3">1,4-beta-xylanase</fullName>
    </recommendedName>
</protein>
<organism evidence="1 2">
    <name type="scientific">Isoptericola halotolerans</name>
    <dbReference type="NCBI Taxonomy" id="300560"/>
    <lineage>
        <taxon>Bacteria</taxon>
        <taxon>Bacillati</taxon>
        <taxon>Actinomycetota</taxon>
        <taxon>Actinomycetes</taxon>
        <taxon>Micrococcales</taxon>
        <taxon>Promicromonosporaceae</taxon>
        <taxon>Isoptericola</taxon>
    </lineage>
</organism>
<dbReference type="EMBL" id="PVTX01000009">
    <property type="protein sequence ID" value="PRZ04821.1"/>
    <property type="molecule type" value="Genomic_DNA"/>
</dbReference>
<proteinExistence type="predicted"/>
<evidence type="ECO:0000313" key="2">
    <source>
        <dbReference type="Proteomes" id="UP000239895"/>
    </source>
</evidence>
<gene>
    <name evidence="1" type="ORF">BCL65_10960</name>
</gene>
<evidence type="ECO:0008006" key="3">
    <source>
        <dbReference type="Google" id="ProtNLM"/>
    </source>
</evidence>
<dbReference type="InterPro" id="IPR055151">
    <property type="entry name" value="GH113"/>
</dbReference>
<dbReference type="SUPFAM" id="SSF51445">
    <property type="entry name" value="(Trans)glycosidases"/>
    <property type="match status" value="1"/>
</dbReference>
<evidence type="ECO:0000313" key="1">
    <source>
        <dbReference type="EMBL" id="PRZ04821.1"/>
    </source>
</evidence>
<dbReference type="InterPro" id="IPR017853">
    <property type="entry name" value="GH"/>
</dbReference>
<dbReference type="Gene3D" id="3.20.20.80">
    <property type="entry name" value="Glycosidases"/>
    <property type="match status" value="1"/>
</dbReference>
<keyword evidence="2" id="KW-1185">Reference proteome</keyword>
<dbReference type="Pfam" id="PF22612">
    <property type="entry name" value="GH113"/>
    <property type="match status" value="1"/>
</dbReference>
<accession>A0ABX5EBJ4</accession>
<name>A0ABX5EBJ4_9MICO</name>